<feature type="compositionally biased region" description="Polar residues" evidence="1">
    <location>
        <begin position="151"/>
        <end position="167"/>
    </location>
</feature>
<keyword evidence="3" id="KW-1185">Reference proteome</keyword>
<reference evidence="2" key="2">
    <citation type="submission" date="2021-04" db="EMBL/GenBank/DDBJ databases">
        <authorList>
            <person name="Podell S."/>
        </authorList>
    </citation>
    <scope>NUCLEOTIDE SEQUENCE</scope>
    <source>
        <strain evidence="2">Hildebrandi</strain>
    </source>
</reference>
<dbReference type="EMBL" id="JAGRRH010000006">
    <property type="protein sequence ID" value="KAG7369368.1"/>
    <property type="molecule type" value="Genomic_DNA"/>
</dbReference>
<dbReference type="Proteomes" id="UP000693970">
    <property type="component" value="Unassembled WGS sequence"/>
</dbReference>
<evidence type="ECO:0000256" key="1">
    <source>
        <dbReference type="SAM" id="MobiDB-lite"/>
    </source>
</evidence>
<evidence type="ECO:0000313" key="3">
    <source>
        <dbReference type="Proteomes" id="UP000693970"/>
    </source>
</evidence>
<accession>A0A9K3LVN8</accession>
<comment type="caution">
    <text evidence="2">The sequence shown here is derived from an EMBL/GenBank/DDBJ whole genome shotgun (WGS) entry which is preliminary data.</text>
</comment>
<evidence type="ECO:0000313" key="2">
    <source>
        <dbReference type="EMBL" id="KAG7369368.1"/>
    </source>
</evidence>
<feature type="region of interest" description="Disordered" evidence="1">
    <location>
        <begin position="151"/>
        <end position="188"/>
    </location>
</feature>
<feature type="region of interest" description="Disordered" evidence="1">
    <location>
        <begin position="99"/>
        <end position="133"/>
    </location>
</feature>
<dbReference type="AlphaFoldDB" id="A0A9K3LVN8"/>
<gene>
    <name evidence="2" type="ORF">IV203_032111</name>
</gene>
<feature type="compositionally biased region" description="Polar residues" evidence="1">
    <location>
        <begin position="105"/>
        <end position="119"/>
    </location>
</feature>
<sequence>MTNYKKQALTIAVAAAAASRPNSDAAWFGNTDEKVVQERQWDYAEQATQVIQVTLNEAVPGAKNTLQEGLGQIGNIASHHAATAKESIQHAAEYVWKHASKPTKSESSSEWTEATQTLPQHARDAGPTNLENSVGNVSELASRSVNNWKDWSQESGNDINPNLCHSDQNWKDDYQGRSPNTRDKVPVHRGNFKENISDTGSVVTSKISNVSSSTTEYIQFKLMNAVYSVRNAVGEASYWVEDLLASASEEAASAVDNIHVPNLDEAVME</sequence>
<name>A0A9K3LVN8_9STRA</name>
<proteinExistence type="predicted"/>
<protein>
    <submittedName>
        <fullName evidence="2">Uncharacterized protein</fullName>
    </submittedName>
</protein>
<organism evidence="2 3">
    <name type="scientific">Nitzschia inconspicua</name>
    <dbReference type="NCBI Taxonomy" id="303405"/>
    <lineage>
        <taxon>Eukaryota</taxon>
        <taxon>Sar</taxon>
        <taxon>Stramenopiles</taxon>
        <taxon>Ochrophyta</taxon>
        <taxon>Bacillariophyta</taxon>
        <taxon>Bacillariophyceae</taxon>
        <taxon>Bacillariophycidae</taxon>
        <taxon>Bacillariales</taxon>
        <taxon>Bacillariaceae</taxon>
        <taxon>Nitzschia</taxon>
    </lineage>
</organism>
<reference evidence="2" key="1">
    <citation type="journal article" date="2021" name="Sci. Rep.">
        <title>Diploid genomic architecture of Nitzschia inconspicua, an elite biomass production diatom.</title>
        <authorList>
            <person name="Oliver A."/>
            <person name="Podell S."/>
            <person name="Pinowska A."/>
            <person name="Traller J.C."/>
            <person name="Smith S.R."/>
            <person name="McClure R."/>
            <person name="Beliaev A."/>
            <person name="Bohutskyi P."/>
            <person name="Hill E.A."/>
            <person name="Rabines A."/>
            <person name="Zheng H."/>
            <person name="Allen L.Z."/>
            <person name="Kuo A."/>
            <person name="Grigoriev I.V."/>
            <person name="Allen A.E."/>
            <person name="Hazlebeck D."/>
            <person name="Allen E.E."/>
        </authorList>
    </citation>
    <scope>NUCLEOTIDE SEQUENCE</scope>
    <source>
        <strain evidence="2">Hildebrandi</strain>
    </source>
</reference>
<feature type="compositionally biased region" description="Basic and acidic residues" evidence="1">
    <location>
        <begin position="168"/>
        <end position="188"/>
    </location>
</feature>